<dbReference type="Proteomes" id="UP001488838">
    <property type="component" value="Unassembled WGS sequence"/>
</dbReference>
<name>A0AAW0HL51_MYOGA</name>
<feature type="region of interest" description="Disordered" evidence="1">
    <location>
        <begin position="169"/>
        <end position="188"/>
    </location>
</feature>
<evidence type="ECO:0000313" key="2">
    <source>
        <dbReference type="EMBL" id="KAK7803619.1"/>
    </source>
</evidence>
<gene>
    <name evidence="2" type="ORF">U0070_014303</name>
</gene>
<dbReference type="EMBL" id="JBBHLL010000410">
    <property type="protein sequence ID" value="KAK7803619.1"/>
    <property type="molecule type" value="Genomic_DNA"/>
</dbReference>
<evidence type="ECO:0000313" key="3">
    <source>
        <dbReference type="Proteomes" id="UP001488838"/>
    </source>
</evidence>
<organism evidence="2 3">
    <name type="scientific">Myodes glareolus</name>
    <name type="common">Bank vole</name>
    <name type="synonym">Clethrionomys glareolus</name>
    <dbReference type="NCBI Taxonomy" id="447135"/>
    <lineage>
        <taxon>Eukaryota</taxon>
        <taxon>Metazoa</taxon>
        <taxon>Chordata</taxon>
        <taxon>Craniata</taxon>
        <taxon>Vertebrata</taxon>
        <taxon>Euteleostomi</taxon>
        <taxon>Mammalia</taxon>
        <taxon>Eutheria</taxon>
        <taxon>Euarchontoglires</taxon>
        <taxon>Glires</taxon>
        <taxon>Rodentia</taxon>
        <taxon>Myomorpha</taxon>
        <taxon>Muroidea</taxon>
        <taxon>Cricetidae</taxon>
        <taxon>Arvicolinae</taxon>
        <taxon>Myodes</taxon>
    </lineage>
</organism>
<proteinExistence type="predicted"/>
<protein>
    <submittedName>
        <fullName evidence="2">Uncharacterized protein</fullName>
    </submittedName>
</protein>
<sequence length="1188" mass="132283">MRAKIATTPGEQGNIPGVNGYGECWTKTSNHIVTRPRRNRKESPKHHQEKENKGKKQCETIIATGCVQSKPKKSSLLFALLTASLSVTILHQIHQSTAIFYRCLFSRFPPELLAAESSDWEVALSTPKELWFACHASSLLNRIRSLSERLGGEVKGRCELNPALANFDNRSNEHPGYSSGSKHPSGGSYSPGAVHCENLFTFDSQEQKFIKGDLFFYYAALLRSLLFELQQLSFFHYTGLSMAKINLAIRFDPNRVKYPMGCVSVTQGGPSWQLLDETEKHIVGGPHWASCFSRQGFPLRNGGSCCVLLSVGKQSGYTVSSDNFLPAPLEWKNQTGIQGIFSALCSYKLNHTIESHKAATNITQGRGEKMRGQSVDIYSSCMLSLDDKLHSYPLLKKKDLFIYCGVSGAQEALESLAEELKLCQFSDQILTCPQPVHRAVTLNDCSAHFSACLMLSLKLCQQERVFNILFCGEDEKEENNRSGHSNNQASSFLQEELKDLVLNIVRTDLIRGETQAAPLHLLISVSVMARVPANVPLKSHVKKLDLSGVERALLTGSSLSQVLGRRVGNPFKDLSKPQLDTSALHFSVLNKMRNHRIIKYTCSIYLQVKASQNQSMSPKWKAVLPWHTAKLYFSITREDKKRERERKSSESLEGLLGKVKVPGWRCDSITSGRLFSVTGDASVASSELAVGNLYRSGSPCLACDCSESLLPGYLEQAALLNMTGRTSMGAYGVLVLHREDFHERIRGSASFSGEDIHGRIWGSVSFLRGGLPWVHTNSRARPLETAAREISFNCKEVHLITSVLKVSPFMISGPQVLMQFSVMQKAAVVNTIPSFLSALPVLPLLSDTKAVSRMMQRRYFQIPIQVKKLLGILDEHTLAFATYSDTSANCFGHILVQFFFGGAVAKLRLEPLQRAYEILIQLSVHLDFLQKVKQLFQAETVPQGSHFRKSQECRGNIKEIEQLMLLRMCYQQKLCCQQFLPQTTQVFLEGGYDDKDISNMFTKSFDFPLILFFLKNIPSKQVSMNFNLMVNQFPVMYENNCSLDTILFTDQDSLVVISKMENFCKRGMQRLLGTGGGGISPSWLHQHVAQLLLLPLGAYVRAYPLLDELDELERVLVLGHLEQLHGALLVGREAAHLPDHVPQELGVLCEAPAPPAVPRLPHVLRHLVALVEAHGHGVAQGHGCSSPM</sequence>
<feature type="compositionally biased region" description="Basic and acidic residues" evidence="1">
    <location>
        <begin position="41"/>
        <end position="56"/>
    </location>
</feature>
<keyword evidence="3" id="KW-1185">Reference proteome</keyword>
<accession>A0AAW0HL51</accession>
<feature type="region of interest" description="Disordered" evidence="1">
    <location>
        <begin position="32"/>
        <end position="56"/>
    </location>
</feature>
<comment type="caution">
    <text evidence="2">The sequence shown here is derived from an EMBL/GenBank/DDBJ whole genome shotgun (WGS) entry which is preliminary data.</text>
</comment>
<reference evidence="2 3" key="1">
    <citation type="journal article" date="2023" name="bioRxiv">
        <title>Conserved and derived expression patterns and positive selection on dental genes reveal complex evolutionary context of ever-growing rodent molars.</title>
        <authorList>
            <person name="Calamari Z.T."/>
            <person name="Song A."/>
            <person name="Cohen E."/>
            <person name="Akter M."/>
            <person name="Roy R.D."/>
            <person name="Hallikas O."/>
            <person name="Christensen M.M."/>
            <person name="Li P."/>
            <person name="Marangoni P."/>
            <person name="Jernvall J."/>
            <person name="Klein O.D."/>
        </authorList>
    </citation>
    <scope>NUCLEOTIDE SEQUENCE [LARGE SCALE GENOMIC DNA]</scope>
    <source>
        <strain evidence="2">V071</strain>
    </source>
</reference>
<dbReference type="AlphaFoldDB" id="A0AAW0HL51"/>
<feature type="non-terminal residue" evidence="2">
    <location>
        <position position="1188"/>
    </location>
</feature>
<evidence type="ECO:0000256" key="1">
    <source>
        <dbReference type="SAM" id="MobiDB-lite"/>
    </source>
</evidence>